<dbReference type="SUPFAM" id="SSF52540">
    <property type="entry name" value="P-loop containing nucleoside triphosphate hydrolases"/>
    <property type="match status" value="2"/>
</dbReference>
<dbReference type="GO" id="GO:0005524">
    <property type="term" value="F:ATP binding"/>
    <property type="evidence" value="ECO:0007669"/>
    <property type="project" value="UniProtKB-KW"/>
</dbReference>
<feature type="domain" description="Helicase ATP-binding" evidence="10">
    <location>
        <begin position="45"/>
        <end position="210"/>
    </location>
</feature>
<dbReference type="InterPro" id="IPR014001">
    <property type="entry name" value="Helicase_ATP-bd"/>
</dbReference>
<dbReference type="Pfam" id="PF00176">
    <property type="entry name" value="SNF2-rel_dom"/>
    <property type="match status" value="1"/>
</dbReference>
<dbReference type="GO" id="GO:0005634">
    <property type="term" value="C:nucleus"/>
    <property type="evidence" value="ECO:0007669"/>
    <property type="project" value="UniProtKB-SubCell"/>
</dbReference>
<feature type="compositionally biased region" description="Acidic residues" evidence="8">
    <location>
        <begin position="683"/>
        <end position="696"/>
    </location>
</feature>
<evidence type="ECO:0000256" key="4">
    <source>
        <dbReference type="ARBA" id="ARBA00022801"/>
    </source>
</evidence>
<dbReference type="InterPro" id="IPR000330">
    <property type="entry name" value="SNF2_N"/>
</dbReference>
<name>A0AAV7JLC0_9METZ</name>
<evidence type="ECO:0000259" key="10">
    <source>
        <dbReference type="PROSITE" id="PS51192"/>
    </source>
</evidence>
<dbReference type="EMBL" id="JAKMXF010000318">
    <property type="protein sequence ID" value="KAI6649757.1"/>
    <property type="molecule type" value="Genomic_DNA"/>
</dbReference>
<dbReference type="CDD" id="cd03331">
    <property type="entry name" value="Macro_Poa1p-like_SNF2"/>
    <property type="match status" value="1"/>
</dbReference>
<dbReference type="Gene3D" id="3.40.220.10">
    <property type="entry name" value="Leucine Aminopeptidase, subunit E, domain 1"/>
    <property type="match status" value="1"/>
</dbReference>
<dbReference type="InterPro" id="IPR027417">
    <property type="entry name" value="P-loop_NTPase"/>
</dbReference>
<comment type="subcellular location">
    <subcellularLocation>
        <location evidence="1">Nucleus</location>
    </subcellularLocation>
</comment>
<feature type="domain" description="Helicase C-terminal" evidence="11">
    <location>
        <begin position="339"/>
        <end position="498"/>
    </location>
</feature>
<keyword evidence="7" id="KW-0175">Coiled coil</keyword>
<protein>
    <submittedName>
        <fullName evidence="12">Chromodomain-helicase-DNA-binding protein 1-like</fullName>
    </submittedName>
</protein>
<feature type="region of interest" description="Disordered" evidence="8">
    <location>
        <begin position="678"/>
        <end position="700"/>
    </location>
</feature>
<proteinExistence type="inferred from homology"/>
<organism evidence="12 13">
    <name type="scientific">Oopsacas minuta</name>
    <dbReference type="NCBI Taxonomy" id="111878"/>
    <lineage>
        <taxon>Eukaryota</taxon>
        <taxon>Metazoa</taxon>
        <taxon>Porifera</taxon>
        <taxon>Hexactinellida</taxon>
        <taxon>Hexasterophora</taxon>
        <taxon>Lyssacinosida</taxon>
        <taxon>Leucopsacidae</taxon>
        <taxon>Oopsacas</taxon>
    </lineage>
</organism>
<feature type="domain" description="Macro" evidence="9">
    <location>
        <begin position="698"/>
        <end position="874"/>
    </location>
</feature>
<evidence type="ECO:0000256" key="8">
    <source>
        <dbReference type="SAM" id="MobiDB-lite"/>
    </source>
</evidence>
<dbReference type="InterPro" id="IPR031053">
    <property type="entry name" value="ALC1"/>
</dbReference>
<dbReference type="GO" id="GO:0003678">
    <property type="term" value="F:DNA helicase activity"/>
    <property type="evidence" value="ECO:0007669"/>
    <property type="project" value="InterPro"/>
</dbReference>
<dbReference type="AlphaFoldDB" id="A0AAV7JLC0"/>
<comment type="similarity">
    <text evidence="2">Belongs to the SNF2/RAD54 helicase family.</text>
</comment>
<evidence type="ECO:0000256" key="7">
    <source>
        <dbReference type="SAM" id="Coils"/>
    </source>
</evidence>
<dbReference type="PROSITE" id="PS51154">
    <property type="entry name" value="MACRO"/>
    <property type="match status" value="1"/>
</dbReference>
<dbReference type="PANTHER" id="PTHR47157:SF1">
    <property type="entry name" value="CHROMODOMAIN-HELICASE-DNA-BINDING PROTEIN 1-LIKE"/>
    <property type="match status" value="1"/>
</dbReference>
<evidence type="ECO:0000259" key="11">
    <source>
        <dbReference type="PROSITE" id="PS51194"/>
    </source>
</evidence>
<gene>
    <name evidence="12" type="ORF">LOD99_6546</name>
</gene>
<evidence type="ECO:0000256" key="1">
    <source>
        <dbReference type="ARBA" id="ARBA00004123"/>
    </source>
</evidence>
<evidence type="ECO:0000256" key="5">
    <source>
        <dbReference type="ARBA" id="ARBA00022840"/>
    </source>
</evidence>
<dbReference type="PROSITE" id="PS00690">
    <property type="entry name" value="DEAH_ATP_HELICASE"/>
    <property type="match status" value="1"/>
</dbReference>
<evidence type="ECO:0000313" key="12">
    <source>
        <dbReference type="EMBL" id="KAI6649757.1"/>
    </source>
</evidence>
<dbReference type="PROSITE" id="PS51194">
    <property type="entry name" value="HELICASE_CTER"/>
    <property type="match status" value="1"/>
</dbReference>
<keyword evidence="4" id="KW-0378">Hydrolase</keyword>
<dbReference type="PANTHER" id="PTHR47157">
    <property type="entry name" value="CHROMODOMAIN-HELICASE-DNA-BINDING PROTEIN 1-LIKE"/>
    <property type="match status" value="1"/>
</dbReference>
<dbReference type="CDD" id="cd18793">
    <property type="entry name" value="SF2_C_SNF"/>
    <property type="match status" value="1"/>
</dbReference>
<dbReference type="InterPro" id="IPR043472">
    <property type="entry name" value="Macro_dom-like"/>
</dbReference>
<evidence type="ECO:0000256" key="6">
    <source>
        <dbReference type="ARBA" id="ARBA00023242"/>
    </source>
</evidence>
<feature type="coiled-coil region" evidence="7">
    <location>
        <begin position="633"/>
        <end position="665"/>
    </location>
</feature>
<evidence type="ECO:0000256" key="2">
    <source>
        <dbReference type="ARBA" id="ARBA00007025"/>
    </source>
</evidence>
<dbReference type="GO" id="GO:0016787">
    <property type="term" value="F:hydrolase activity"/>
    <property type="evidence" value="ECO:0007669"/>
    <property type="project" value="UniProtKB-KW"/>
</dbReference>
<dbReference type="GO" id="GO:0006281">
    <property type="term" value="P:DNA repair"/>
    <property type="evidence" value="ECO:0007669"/>
    <property type="project" value="InterPro"/>
</dbReference>
<dbReference type="InterPro" id="IPR002589">
    <property type="entry name" value="Macro_dom"/>
</dbReference>
<dbReference type="InterPro" id="IPR001650">
    <property type="entry name" value="Helicase_C-like"/>
</dbReference>
<dbReference type="SMART" id="SM00487">
    <property type="entry name" value="DEXDc"/>
    <property type="match status" value="1"/>
</dbReference>
<dbReference type="InterPro" id="IPR049730">
    <property type="entry name" value="SNF2/RAD54-like_C"/>
</dbReference>
<evidence type="ECO:0000259" key="9">
    <source>
        <dbReference type="PROSITE" id="PS51154"/>
    </source>
</evidence>
<sequence length="874" mass="98759">MASSSFSPLKQKQSSSITQEGFHQLGLEANTILRDYQLVGVNWIIDCHNNNHGCILGDEMGLGKTIQSISYLLYLRSKLSTFAFLVVCPLSLVQNWRKEFETFAPDLKVITLVGDKGSRENTLTKIKHSNTLDSVVITTSEYVLIESDLSLLKWSCIVFDEAHRLKNHESKLHTKLQTKFKINFTLLLTGTPIQNNLLELYSLLSIIHVDAFPLANIDKFVGEYKSIIDKDNKDEISELHSLLKPYLLRRTKEEVLSSLPKCSQVHIYIPISDIQKKIYRAVLYKDLSAFGEAGNKTRLLNVLMQLRKCVNHPYLFNGVEPEPFEMGEHLVTASGKLVILDKILKHLKKTKHKVLLFSQMTHMLDIIQDYLTYRNYTYERLDGSVRGEERYLAINSFNKNEDTFVFLLSTKAGGVGLNLTAADTVIFYDSDFNPQNDIQAAARAHRIGQEKPVKILRLITKNSVEEIIIQRAAKKIEVTDTIIEGGHFALGAGQQDYDKQPLIAEVLKFGLGALLSDESLEEEPIDIERLLGNSHDGMWVDRDSTDIGEKITPDDEITNLYEFEGEDYSKAAKKSDDSAFDVMLQEYISVQTGDKSVLGTRVLRSEEGTQKITKPFELVISKKRVLTPEQLEARRVKREENRAKRQKLLEEKEQLKQEETRKKLLLFWKKNEYTSSNLPLNSELEDSSSGDSEEELLSGLDLSESDTTERICFVKGDVTHPSVKHVGDKNAIVVHCVDNSGKWGHGGVFSALSARSLLPSSVYELAGKMGDLELGHAHFSPIDDLQSRGEGRDFVALIVSQRRDEHGVSGIKLSALDEGLQRVKRIAIKENASVHLPRIGHSTRNFNWYGTERLIQKHLASNGIPTCVYYYSKL</sequence>
<dbReference type="PROSITE" id="PS51192">
    <property type="entry name" value="HELICASE_ATP_BIND_1"/>
    <property type="match status" value="1"/>
</dbReference>
<keyword evidence="5" id="KW-0067">ATP-binding</keyword>
<dbReference type="Gene3D" id="3.40.50.10810">
    <property type="entry name" value="Tandem AAA-ATPase domain"/>
    <property type="match status" value="1"/>
</dbReference>
<reference evidence="12 13" key="1">
    <citation type="journal article" date="2023" name="BMC Biol.">
        <title>The compact genome of the sponge Oopsacas minuta (Hexactinellida) is lacking key metazoan core genes.</title>
        <authorList>
            <person name="Santini S."/>
            <person name="Schenkelaars Q."/>
            <person name="Jourda C."/>
            <person name="Duchesne M."/>
            <person name="Belahbib H."/>
            <person name="Rocher C."/>
            <person name="Selva M."/>
            <person name="Riesgo A."/>
            <person name="Vervoort M."/>
            <person name="Leys S.P."/>
            <person name="Kodjabachian L."/>
            <person name="Le Bivic A."/>
            <person name="Borchiellini C."/>
            <person name="Claverie J.M."/>
            <person name="Renard E."/>
        </authorList>
    </citation>
    <scope>NUCLEOTIDE SEQUENCE [LARGE SCALE GENOMIC DNA]</scope>
    <source>
        <strain evidence="12">SPO-2</strain>
    </source>
</reference>
<dbReference type="InterPro" id="IPR002464">
    <property type="entry name" value="DNA/RNA_helicase_DEAH_CS"/>
</dbReference>
<comment type="caution">
    <text evidence="12">The sequence shown here is derived from an EMBL/GenBank/DDBJ whole genome shotgun (WGS) entry which is preliminary data.</text>
</comment>
<dbReference type="InterPro" id="IPR038718">
    <property type="entry name" value="SNF2-like_sf"/>
</dbReference>
<keyword evidence="13" id="KW-1185">Reference proteome</keyword>
<dbReference type="Proteomes" id="UP001165289">
    <property type="component" value="Unassembled WGS sequence"/>
</dbReference>
<dbReference type="Gene3D" id="3.40.50.300">
    <property type="entry name" value="P-loop containing nucleotide triphosphate hydrolases"/>
    <property type="match status" value="1"/>
</dbReference>
<dbReference type="Pfam" id="PF00271">
    <property type="entry name" value="Helicase_C"/>
    <property type="match status" value="1"/>
</dbReference>
<evidence type="ECO:0000313" key="13">
    <source>
        <dbReference type="Proteomes" id="UP001165289"/>
    </source>
</evidence>
<accession>A0AAV7JLC0</accession>
<evidence type="ECO:0000256" key="3">
    <source>
        <dbReference type="ARBA" id="ARBA00022741"/>
    </source>
</evidence>
<keyword evidence="6" id="KW-0539">Nucleus</keyword>
<dbReference type="SUPFAM" id="SSF52949">
    <property type="entry name" value="Macro domain-like"/>
    <property type="match status" value="1"/>
</dbReference>
<dbReference type="GO" id="GO:0006338">
    <property type="term" value="P:chromatin remodeling"/>
    <property type="evidence" value="ECO:0007669"/>
    <property type="project" value="InterPro"/>
</dbReference>
<dbReference type="SMART" id="SM00490">
    <property type="entry name" value="HELICc"/>
    <property type="match status" value="1"/>
</dbReference>
<keyword evidence="3" id="KW-0547">Nucleotide-binding</keyword>